<evidence type="ECO:0000313" key="7">
    <source>
        <dbReference type="RefSeq" id="XP_013776027.1"/>
    </source>
</evidence>
<proteinExistence type="predicted"/>
<gene>
    <name evidence="7 8" type="primary">LOC106460830</name>
</gene>
<dbReference type="PANTHER" id="PTHR31383:SF2">
    <property type="entry name" value="OXIDATIVE STRESS-RESPONSIVE SERINE-RICH PROTEIN 1"/>
    <property type="match status" value="1"/>
</dbReference>
<feature type="region of interest" description="Disordered" evidence="5">
    <location>
        <begin position="135"/>
        <end position="161"/>
    </location>
</feature>
<dbReference type="InterPro" id="IPR008494">
    <property type="entry name" value="DUF776"/>
</dbReference>
<evidence type="ECO:0000256" key="2">
    <source>
        <dbReference type="ARBA" id="ARBA00022553"/>
    </source>
</evidence>
<evidence type="ECO:0000256" key="4">
    <source>
        <dbReference type="ARBA" id="ARBA00031405"/>
    </source>
</evidence>
<reference evidence="7 8" key="1">
    <citation type="submission" date="2025-05" db="UniProtKB">
        <authorList>
            <consortium name="RefSeq"/>
        </authorList>
    </citation>
    <scope>IDENTIFICATION</scope>
    <source>
        <tissue evidence="7 8">Muscle</tissue>
    </source>
</reference>
<keyword evidence="6" id="KW-1185">Reference proteome</keyword>
<evidence type="ECO:0000256" key="1">
    <source>
        <dbReference type="ARBA" id="ARBA00015005"/>
    </source>
</evidence>
<feature type="compositionally biased region" description="Basic and acidic residues" evidence="5">
    <location>
        <begin position="136"/>
        <end position="145"/>
    </location>
</feature>
<evidence type="ECO:0000256" key="5">
    <source>
        <dbReference type="SAM" id="MobiDB-lite"/>
    </source>
</evidence>
<dbReference type="Proteomes" id="UP000694941">
    <property type="component" value="Unplaced"/>
</dbReference>
<dbReference type="RefSeq" id="XP_013776027.1">
    <property type="nucleotide sequence ID" value="XM_013920573.1"/>
</dbReference>
<protein>
    <recommendedName>
        <fullName evidence="1">Oxidative stress-responsive serine-rich protein 1</fullName>
    </recommendedName>
    <alternativeName>
        <fullName evidence="4">Oxidative stress-responsive protein 1</fullName>
    </alternativeName>
    <alternativeName>
        <fullName evidence="3">Peroxide-inducible transcript 1 protein</fullName>
    </alternativeName>
</protein>
<evidence type="ECO:0000313" key="8">
    <source>
        <dbReference type="RefSeq" id="XP_022243339.1"/>
    </source>
</evidence>
<evidence type="ECO:0000313" key="6">
    <source>
        <dbReference type="Proteomes" id="UP000694941"/>
    </source>
</evidence>
<name>A0ABM1B6X7_LIMPO</name>
<keyword evidence="2" id="KW-0597">Phosphoprotein</keyword>
<dbReference type="PANTHER" id="PTHR31383">
    <property type="entry name" value="OXIDATIVE STRESS-RESPONSE SERINE-RICH PROTEIN 1"/>
    <property type="match status" value="1"/>
</dbReference>
<dbReference type="GeneID" id="106460830"/>
<accession>A0ABM1B6X7</accession>
<sequence length="193" mass="22034">MADIVDQELDNLQNYFKGLRVHRLRTMEDAGTLPSTCPVSHCQPNENLTSGVEETLWRSVEKEQKNTRTLQQSNHRGVFVNESDAFRQDLIHYANFQSPPMLEGSSSWFEDGGQTLSGKTNSSHFAQRNMALFEEEVTRSSKSRENQTNASERTCAQEARNNDDVNVDELAAYLDNLVYIPKEMSRMAEMMYA</sequence>
<evidence type="ECO:0000256" key="3">
    <source>
        <dbReference type="ARBA" id="ARBA00029721"/>
    </source>
</evidence>
<organism evidence="6 7">
    <name type="scientific">Limulus polyphemus</name>
    <name type="common">Atlantic horseshoe crab</name>
    <dbReference type="NCBI Taxonomy" id="6850"/>
    <lineage>
        <taxon>Eukaryota</taxon>
        <taxon>Metazoa</taxon>
        <taxon>Ecdysozoa</taxon>
        <taxon>Arthropoda</taxon>
        <taxon>Chelicerata</taxon>
        <taxon>Merostomata</taxon>
        <taxon>Xiphosura</taxon>
        <taxon>Limulidae</taxon>
        <taxon>Limulus</taxon>
    </lineage>
</organism>
<dbReference type="RefSeq" id="XP_022243339.1">
    <property type="nucleotide sequence ID" value="XM_022387631.1"/>
</dbReference>